<protein>
    <submittedName>
        <fullName evidence="2">DUF992 domain-containing protein</fullName>
    </submittedName>
</protein>
<evidence type="ECO:0000256" key="1">
    <source>
        <dbReference type="SAM" id="SignalP"/>
    </source>
</evidence>
<reference evidence="2" key="1">
    <citation type="submission" date="2020-12" db="EMBL/GenBank/DDBJ databases">
        <title>Oil enriched cultivation method for isolating marine PHA-producing bacteria.</title>
        <authorList>
            <person name="Zheng W."/>
            <person name="Yu S."/>
            <person name="Huang Y."/>
        </authorList>
    </citation>
    <scope>NUCLEOTIDE SEQUENCE</scope>
    <source>
        <strain evidence="2">SY-2-12</strain>
    </source>
</reference>
<evidence type="ECO:0000313" key="2">
    <source>
        <dbReference type="EMBL" id="MBN9669407.1"/>
    </source>
</evidence>
<dbReference type="AlphaFoldDB" id="A0A939EA39"/>
<evidence type="ECO:0000313" key="3">
    <source>
        <dbReference type="Proteomes" id="UP000664096"/>
    </source>
</evidence>
<feature type="signal peptide" evidence="1">
    <location>
        <begin position="1"/>
        <end position="33"/>
    </location>
</feature>
<accession>A0A939EA39</accession>
<dbReference type="Proteomes" id="UP000664096">
    <property type="component" value="Unassembled WGS sequence"/>
</dbReference>
<proteinExistence type="predicted"/>
<sequence>MFEKNQEISMKRLTKLALTVSAGAMMFAAPAVAADNQAGVKIGTLTCAVEGETNFIVGSKATLNCMFDPAGGGTPVRYIGAVSEYGLDIGTTENATLVWGVLAPSADMEPGALEGEYGGITAGASLGAGVKANALIGGFDKSVALNPVSVESQTGTNLTLGVSRLSLKSAN</sequence>
<name>A0A939EA39_9HYPH</name>
<gene>
    <name evidence="2" type="ORF">JF539_03585</name>
</gene>
<dbReference type="EMBL" id="JAEKJZ010000001">
    <property type="protein sequence ID" value="MBN9669407.1"/>
    <property type="molecule type" value="Genomic_DNA"/>
</dbReference>
<dbReference type="InterPro" id="IPR009333">
    <property type="entry name" value="DUF992"/>
</dbReference>
<organism evidence="2 3">
    <name type="scientific">Roseibium aggregatum</name>
    <dbReference type="NCBI Taxonomy" id="187304"/>
    <lineage>
        <taxon>Bacteria</taxon>
        <taxon>Pseudomonadati</taxon>
        <taxon>Pseudomonadota</taxon>
        <taxon>Alphaproteobacteria</taxon>
        <taxon>Hyphomicrobiales</taxon>
        <taxon>Stappiaceae</taxon>
        <taxon>Roseibium</taxon>
    </lineage>
</organism>
<keyword evidence="1" id="KW-0732">Signal</keyword>
<feature type="chain" id="PRO_5037482351" evidence="1">
    <location>
        <begin position="34"/>
        <end position="171"/>
    </location>
</feature>
<dbReference type="Pfam" id="PF06186">
    <property type="entry name" value="DUF992"/>
    <property type="match status" value="1"/>
</dbReference>
<comment type="caution">
    <text evidence="2">The sequence shown here is derived from an EMBL/GenBank/DDBJ whole genome shotgun (WGS) entry which is preliminary data.</text>
</comment>